<keyword evidence="4" id="KW-1185">Reference proteome</keyword>
<dbReference type="PROSITE" id="PS50158">
    <property type="entry name" value="ZF_CCHC"/>
    <property type="match status" value="1"/>
</dbReference>
<name>A0ABR0NPD5_GOSAR</name>
<evidence type="ECO:0000313" key="4">
    <source>
        <dbReference type="Proteomes" id="UP001358586"/>
    </source>
</evidence>
<organism evidence="3 4">
    <name type="scientific">Gossypium arboreum</name>
    <name type="common">Tree cotton</name>
    <name type="synonym">Gossypium nanking</name>
    <dbReference type="NCBI Taxonomy" id="29729"/>
    <lineage>
        <taxon>Eukaryota</taxon>
        <taxon>Viridiplantae</taxon>
        <taxon>Streptophyta</taxon>
        <taxon>Embryophyta</taxon>
        <taxon>Tracheophyta</taxon>
        <taxon>Spermatophyta</taxon>
        <taxon>Magnoliopsida</taxon>
        <taxon>eudicotyledons</taxon>
        <taxon>Gunneridae</taxon>
        <taxon>Pentapetalae</taxon>
        <taxon>rosids</taxon>
        <taxon>malvids</taxon>
        <taxon>Malvales</taxon>
        <taxon>Malvaceae</taxon>
        <taxon>Malvoideae</taxon>
        <taxon>Gossypium</taxon>
    </lineage>
</organism>
<dbReference type="InterPro" id="IPR040256">
    <property type="entry name" value="At4g02000-like"/>
</dbReference>
<dbReference type="Pfam" id="PF14392">
    <property type="entry name" value="zf-CCHC_4"/>
    <property type="match status" value="1"/>
</dbReference>
<dbReference type="PANTHER" id="PTHR31286">
    <property type="entry name" value="GLYCINE-RICH CELL WALL STRUCTURAL PROTEIN 1.8-LIKE"/>
    <property type="match status" value="1"/>
</dbReference>
<dbReference type="SUPFAM" id="SSF57756">
    <property type="entry name" value="Retrovirus zinc finger-like domains"/>
    <property type="match status" value="1"/>
</dbReference>
<keyword evidence="1" id="KW-0862">Zinc</keyword>
<evidence type="ECO:0000259" key="2">
    <source>
        <dbReference type="PROSITE" id="PS50158"/>
    </source>
</evidence>
<feature type="domain" description="CCHC-type" evidence="2">
    <location>
        <begin position="90"/>
        <end position="104"/>
    </location>
</feature>
<dbReference type="EMBL" id="JARKNE010000009">
    <property type="protein sequence ID" value="KAK5803193.1"/>
    <property type="molecule type" value="Genomic_DNA"/>
</dbReference>
<reference evidence="3 4" key="1">
    <citation type="submission" date="2023-03" db="EMBL/GenBank/DDBJ databases">
        <title>WGS of Gossypium arboreum.</title>
        <authorList>
            <person name="Yu D."/>
        </authorList>
    </citation>
    <scope>NUCLEOTIDE SEQUENCE [LARGE SCALE GENOMIC DNA]</scope>
    <source>
        <tissue evidence="3">Leaf</tissue>
    </source>
</reference>
<evidence type="ECO:0000313" key="3">
    <source>
        <dbReference type="EMBL" id="KAK5803193.1"/>
    </source>
</evidence>
<gene>
    <name evidence="3" type="ORF">PVK06_030835</name>
</gene>
<dbReference type="InterPro" id="IPR025836">
    <property type="entry name" value="Zn_knuckle_CX2CX4HX4C"/>
</dbReference>
<comment type="caution">
    <text evidence="3">The sequence shown here is derived from an EMBL/GenBank/DDBJ whole genome shotgun (WGS) entry which is preliminary data.</text>
</comment>
<keyword evidence="1" id="KW-0479">Metal-binding</keyword>
<evidence type="ECO:0000256" key="1">
    <source>
        <dbReference type="PROSITE-ProRule" id="PRU00047"/>
    </source>
</evidence>
<proteinExistence type="predicted"/>
<sequence length="151" mass="17536">MRKWILLGFSKVHHILIGYYSEDLTRQFGSFHSTFLAFDSTNFTSGSHHSLRIRVKMDVQLSLRQKKCLVLSSQQRVYGQFQYEQLPIFCFLCGKLGHSESFCPVRLTIGIKYVHLGWDISLCAQPRHRQPQPSVWLRLTRGTGIKFGRGF</sequence>
<dbReference type="InterPro" id="IPR036875">
    <property type="entry name" value="Znf_CCHC_sf"/>
</dbReference>
<accession>A0ABR0NPD5</accession>
<keyword evidence="1" id="KW-0863">Zinc-finger</keyword>
<dbReference type="PANTHER" id="PTHR31286:SF153">
    <property type="entry name" value="DUF4283 DOMAIN PROTEIN"/>
    <property type="match status" value="1"/>
</dbReference>
<protein>
    <recommendedName>
        <fullName evidence="2">CCHC-type domain-containing protein</fullName>
    </recommendedName>
</protein>
<dbReference type="Proteomes" id="UP001358586">
    <property type="component" value="Chromosome 9"/>
</dbReference>
<dbReference type="InterPro" id="IPR001878">
    <property type="entry name" value="Znf_CCHC"/>
</dbReference>